<evidence type="ECO:0000256" key="2">
    <source>
        <dbReference type="ARBA" id="ARBA00022475"/>
    </source>
</evidence>
<reference evidence="10" key="1">
    <citation type="submission" date="2024-05" db="EMBL/GenBank/DDBJ databases">
        <title>Planctomycetes of the genus Singulisphaera possess chitinolytic capabilities.</title>
        <authorList>
            <person name="Ivanova A."/>
        </authorList>
    </citation>
    <scope>NUCLEOTIDE SEQUENCE</scope>
    <source>
        <strain evidence="10">Ch08T</strain>
    </source>
</reference>
<proteinExistence type="predicted"/>
<keyword evidence="7 8" id="KW-0472">Membrane</keyword>
<keyword evidence="5 8" id="KW-0812">Transmembrane</keyword>
<evidence type="ECO:0000256" key="3">
    <source>
        <dbReference type="ARBA" id="ARBA00022676"/>
    </source>
</evidence>
<gene>
    <name evidence="10" type="ORF">V5E97_02880</name>
</gene>
<evidence type="ECO:0000256" key="6">
    <source>
        <dbReference type="ARBA" id="ARBA00022989"/>
    </source>
</evidence>
<keyword evidence="2" id="KW-1003">Cell membrane</keyword>
<evidence type="ECO:0000259" key="9">
    <source>
        <dbReference type="Pfam" id="PF13231"/>
    </source>
</evidence>
<dbReference type="Pfam" id="PF13231">
    <property type="entry name" value="PMT_2"/>
    <property type="match status" value="1"/>
</dbReference>
<dbReference type="InterPro" id="IPR038731">
    <property type="entry name" value="RgtA/B/C-like"/>
</dbReference>
<accession>A0AAU7CJ81</accession>
<dbReference type="AlphaFoldDB" id="A0AAU7CJ81"/>
<dbReference type="PANTHER" id="PTHR33908:SF11">
    <property type="entry name" value="MEMBRANE PROTEIN"/>
    <property type="match status" value="1"/>
</dbReference>
<dbReference type="PANTHER" id="PTHR33908">
    <property type="entry name" value="MANNOSYLTRANSFERASE YKCB-RELATED"/>
    <property type="match status" value="1"/>
</dbReference>
<dbReference type="EC" id="2.4.-.-" evidence="10"/>
<keyword evidence="6 8" id="KW-1133">Transmembrane helix</keyword>
<evidence type="ECO:0000256" key="7">
    <source>
        <dbReference type="ARBA" id="ARBA00023136"/>
    </source>
</evidence>
<protein>
    <submittedName>
        <fullName evidence="10">Glycosyltransferase family 39 protein</fullName>
        <ecNumber evidence="10">2.4.-.-</ecNumber>
    </submittedName>
</protein>
<dbReference type="GO" id="GO:0009103">
    <property type="term" value="P:lipopolysaccharide biosynthetic process"/>
    <property type="evidence" value="ECO:0007669"/>
    <property type="project" value="UniProtKB-ARBA"/>
</dbReference>
<feature type="transmembrane region" description="Helical" evidence="8">
    <location>
        <begin position="173"/>
        <end position="200"/>
    </location>
</feature>
<evidence type="ECO:0000313" key="10">
    <source>
        <dbReference type="EMBL" id="XBH04982.1"/>
    </source>
</evidence>
<dbReference type="RefSeq" id="WP_406697789.1">
    <property type="nucleotide sequence ID" value="NZ_CP155447.1"/>
</dbReference>
<evidence type="ECO:0000256" key="5">
    <source>
        <dbReference type="ARBA" id="ARBA00022692"/>
    </source>
</evidence>
<name>A0AAU7CJ81_9BACT</name>
<comment type="subcellular location">
    <subcellularLocation>
        <location evidence="1">Cell membrane</location>
        <topology evidence="1">Multi-pass membrane protein</topology>
    </subcellularLocation>
</comment>
<dbReference type="InterPro" id="IPR050297">
    <property type="entry name" value="LipidA_mod_glycosyltrf_83"/>
</dbReference>
<dbReference type="EMBL" id="CP155447">
    <property type="protein sequence ID" value="XBH04982.1"/>
    <property type="molecule type" value="Genomic_DNA"/>
</dbReference>
<dbReference type="GO" id="GO:0005886">
    <property type="term" value="C:plasma membrane"/>
    <property type="evidence" value="ECO:0007669"/>
    <property type="project" value="UniProtKB-SubCell"/>
</dbReference>
<evidence type="ECO:0000256" key="8">
    <source>
        <dbReference type="SAM" id="Phobius"/>
    </source>
</evidence>
<organism evidence="10">
    <name type="scientific">Singulisphaera sp. Ch08</name>
    <dbReference type="NCBI Taxonomy" id="3120278"/>
    <lineage>
        <taxon>Bacteria</taxon>
        <taxon>Pseudomonadati</taxon>
        <taxon>Planctomycetota</taxon>
        <taxon>Planctomycetia</taxon>
        <taxon>Isosphaerales</taxon>
        <taxon>Isosphaeraceae</taxon>
        <taxon>Singulisphaera</taxon>
    </lineage>
</organism>
<evidence type="ECO:0000256" key="4">
    <source>
        <dbReference type="ARBA" id="ARBA00022679"/>
    </source>
</evidence>
<keyword evidence="3 10" id="KW-0328">Glycosyltransferase</keyword>
<feature type="transmembrane region" description="Helical" evidence="8">
    <location>
        <begin position="304"/>
        <end position="321"/>
    </location>
</feature>
<sequence length="493" mass="53303">MSKRDGGWLVLMGALFLAWHLPLMFRTAAGMDEEFYGVVGITILRDGVPRVPYVPSRDPLFVYGVDVVVYTLPPLSFYLQALVHMVLGQELGQARLASALEGLAATWLVYDLGRRWLGSSSGALWGALLYLFGRAAYFPATTARPDMAATTFGLLAVWCLVRDDGQRRTRWLVASGFAGGLSMLCHPVGIVPCIQVGLLLLTGPGTVRQRLVAAGTFSGAALAGLALWGPLIVLHPNLFWIQFQTNVLGRVGSGLSRTLPDPLAVFGFQAGQFLDTALPVQAALYGAGAIWVATRARRPGPERALGYHLAASSLLLVLLMGRHPLRAYFAFPIAFACIAAAGLAGWAADRAARWTGRPTAVTLAMTGLVIASLVPGSGLRTLVAHVRHWDDPAYDAHKVAARMMDDLDPAALVALDDQFILDFYLAGRPVVDAKYLPYLADDYEYLLVGPAALGLSRVPPENLELIRQYGDPADEFAPSAKLYRPIRNRSKPR</sequence>
<dbReference type="GO" id="GO:0016763">
    <property type="term" value="F:pentosyltransferase activity"/>
    <property type="evidence" value="ECO:0007669"/>
    <property type="project" value="TreeGrafter"/>
</dbReference>
<feature type="transmembrane region" description="Helical" evidence="8">
    <location>
        <begin position="360"/>
        <end position="379"/>
    </location>
</feature>
<feature type="domain" description="Glycosyltransferase RgtA/B/C/D-like" evidence="9">
    <location>
        <begin position="73"/>
        <end position="228"/>
    </location>
</feature>
<feature type="transmembrane region" description="Helical" evidence="8">
    <location>
        <begin position="212"/>
        <end position="234"/>
    </location>
</feature>
<feature type="transmembrane region" description="Helical" evidence="8">
    <location>
        <begin position="117"/>
        <end position="137"/>
    </location>
</feature>
<feature type="transmembrane region" description="Helical" evidence="8">
    <location>
        <begin position="6"/>
        <end position="25"/>
    </location>
</feature>
<feature type="transmembrane region" description="Helical" evidence="8">
    <location>
        <begin position="327"/>
        <end position="348"/>
    </location>
</feature>
<keyword evidence="4 10" id="KW-0808">Transferase</keyword>
<evidence type="ECO:0000256" key="1">
    <source>
        <dbReference type="ARBA" id="ARBA00004651"/>
    </source>
</evidence>